<keyword evidence="3 4" id="KW-0408">Iron</keyword>
<evidence type="ECO:0000256" key="3">
    <source>
        <dbReference type="ARBA" id="ARBA00023004"/>
    </source>
</evidence>
<evidence type="ECO:0000259" key="7">
    <source>
        <dbReference type="PROSITE" id="PS51007"/>
    </source>
</evidence>
<dbReference type="InterPro" id="IPR050597">
    <property type="entry name" value="Cytochrome_c_Oxidase_Subunit"/>
</dbReference>
<dbReference type="PANTHER" id="PTHR33751">
    <property type="entry name" value="CBB3-TYPE CYTOCHROME C OXIDASE SUBUNIT FIXP"/>
    <property type="match status" value="1"/>
</dbReference>
<evidence type="ECO:0000256" key="4">
    <source>
        <dbReference type="PROSITE-ProRule" id="PRU00433"/>
    </source>
</evidence>
<dbReference type="InterPro" id="IPR032693">
    <property type="entry name" value="YtkA-like_dom"/>
</dbReference>
<accession>A0A2H5XDL4</accession>
<dbReference type="InterPro" id="IPR013783">
    <property type="entry name" value="Ig-like_fold"/>
</dbReference>
<dbReference type="InterPro" id="IPR036909">
    <property type="entry name" value="Cyt_c-like_dom_sf"/>
</dbReference>
<evidence type="ECO:0000313" key="8">
    <source>
        <dbReference type="EMBL" id="GBC99281.1"/>
    </source>
</evidence>
<dbReference type="GO" id="GO:0009055">
    <property type="term" value="F:electron transfer activity"/>
    <property type="evidence" value="ECO:0007669"/>
    <property type="project" value="InterPro"/>
</dbReference>
<feature type="signal peptide" evidence="6">
    <location>
        <begin position="1"/>
        <end position="23"/>
    </location>
</feature>
<dbReference type="GO" id="GO:0020037">
    <property type="term" value="F:heme binding"/>
    <property type="evidence" value="ECO:0007669"/>
    <property type="project" value="InterPro"/>
</dbReference>
<evidence type="ECO:0000256" key="2">
    <source>
        <dbReference type="ARBA" id="ARBA00022723"/>
    </source>
</evidence>
<dbReference type="GO" id="GO:0046872">
    <property type="term" value="F:metal ion binding"/>
    <property type="evidence" value="ECO:0007669"/>
    <property type="project" value="UniProtKB-KW"/>
</dbReference>
<evidence type="ECO:0000256" key="6">
    <source>
        <dbReference type="SAM" id="SignalP"/>
    </source>
</evidence>
<dbReference type="EMBL" id="BEHT01000024">
    <property type="protein sequence ID" value="GBC99281.1"/>
    <property type="molecule type" value="Genomic_DNA"/>
</dbReference>
<feature type="domain" description="Cytochrome c" evidence="7">
    <location>
        <begin position="38"/>
        <end position="117"/>
    </location>
</feature>
<gene>
    <name evidence="8" type="ORF">HRbin17_01803</name>
</gene>
<dbReference type="PROSITE" id="PS51007">
    <property type="entry name" value="CYTC"/>
    <property type="match status" value="1"/>
</dbReference>
<dbReference type="SUPFAM" id="SSF46626">
    <property type="entry name" value="Cytochrome c"/>
    <property type="match status" value="1"/>
</dbReference>
<dbReference type="Pfam" id="PF13442">
    <property type="entry name" value="Cytochrome_CBB3"/>
    <property type="match status" value="1"/>
</dbReference>
<evidence type="ECO:0000313" key="9">
    <source>
        <dbReference type="Proteomes" id="UP000236173"/>
    </source>
</evidence>
<dbReference type="Gene3D" id="1.10.760.10">
    <property type="entry name" value="Cytochrome c-like domain"/>
    <property type="match status" value="1"/>
</dbReference>
<reference evidence="9" key="1">
    <citation type="submission" date="2017-09" db="EMBL/GenBank/DDBJ databases">
        <title>Metaegenomics of thermophilic ammonia-oxidizing enrichment culture.</title>
        <authorList>
            <person name="Kato S."/>
            <person name="Suzuki K."/>
        </authorList>
    </citation>
    <scope>NUCLEOTIDE SEQUENCE [LARGE SCALE GENOMIC DNA]</scope>
</reference>
<organism evidence="8 9">
    <name type="scientific">Candidatus Fervidibacter japonicus</name>
    <dbReference type="NCBI Taxonomy" id="2035412"/>
    <lineage>
        <taxon>Bacteria</taxon>
        <taxon>Candidatus Fervidibacterota</taxon>
        <taxon>Candidatus Fervidibacter</taxon>
    </lineage>
</organism>
<keyword evidence="1 4" id="KW-0349">Heme</keyword>
<dbReference type="Proteomes" id="UP000236173">
    <property type="component" value="Unassembled WGS sequence"/>
</dbReference>
<dbReference type="Pfam" id="PF13115">
    <property type="entry name" value="YtkA"/>
    <property type="match status" value="1"/>
</dbReference>
<dbReference type="Gene3D" id="2.60.40.10">
    <property type="entry name" value="Immunoglobulins"/>
    <property type="match status" value="1"/>
</dbReference>
<name>A0A2H5XDL4_9BACT</name>
<keyword evidence="6" id="KW-0732">Signal</keyword>
<sequence length="297" mass="32357">MRAWLRLIAVSQLALFIALLSWAGQSGKTANGDSPDDALVQRGRQLFLANCAMCHGINAQSHCPMVPSLVGVTERMSPSEIIAHARGLASRMCCARHLTQLSEQDFHAIVAYLSTLKPTTETHHQSSHMSMQGCPMMKGMSHGSGHENQTHRHQPSPTKSPSLFPQTRRNGDLTVVFALQPDPPRVGDNTLQVRLTDAKGQPVPNAKVQVKFSMPNMQMSGPTVSLRHDKNGVYIGSVLLGMEGAWRAEVTVQRSGRKPITVPFEFVVPVAPVQENPTNPKPSPPPSQNAVQRRGCC</sequence>
<feature type="compositionally biased region" description="Polar residues" evidence="5">
    <location>
        <begin position="155"/>
        <end position="167"/>
    </location>
</feature>
<dbReference type="AlphaFoldDB" id="A0A2H5XDL4"/>
<comment type="caution">
    <text evidence="8">The sequence shown here is derived from an EMBL/GenBank/DDBJ whole genome shotgun (WGS) entry which is preliminary data.</text>
</comment>
<evidence type="ECO:0000256" key="1">
    <source>
        <dbReference type="ARBA" id="ARBA00022617"/>
    </source>
</evidence>
<dbReference type="PANTHER" id="PTHR33751:SF1">
    <property type="entry name" value="CBB3-TYPE CYTOCHROME C OXIDASE SUBUNIT FIXP"/>
    <property type="match status" value="1"/>
</dbReference>
<proteinExistence type="predicted"/>
<dbReference type="InterPro" id="IPR009056">
    <property type="entry name" value="Cyt_c-like_dom"/>
</dbReference>
<keyword evidence="2 4" id="KW-0479">Metal-binding</keyword>
<feature type="chain" id="PRO_5014171843" description="Cytochrome c domain-containing protein" evidence="6">
    <location>
        <begin position="24"/>
        <end position="297"/>
    </location>
</feature>
<protein>
    <recommendedName>
        <fullName evidence="7">Cytochrome c domain-containing protein</fullName>
    </recommendedName>
</protein>
<feature type="region of interest" description="Disordered" evidence="5">
    <location>
        <begin position="121"/>
        <end position="167"/>
    </location>
</feature>
<evidence type="ECO:0000256" key="5">
    <source>
        <dbReference type="SAM" id="MobiDB-lite"/>
    </source>
</evidence>
<feature type="region of interest" description="Disordered" evidence="5">
    <location>
        <begin position="275"/>
        <end position="297"/>
    </location>
</feature>